<protein>
    <submittedName>
        <fullName evidence="2">Uncharacterized protein</fullName>
    </submittedName>
</protein>
<evidence type="ECO:0000256" key="1">
    <source>
        <dbReference type="SAM" id="MobiDB-lite"/>
    </source>
</evidence>
<name>A0A482YCS6_9EURY</name>
<proteinExistence type="predicted"/>
<dbReference type="EMBL" id="SHMP01000004">
    <property type="protein sequence ID" value="RZV10431.1"/>
    <property type="molecule type" value="Genomic_DNA"/>
</dbReference>
<gene>
    <name evidence="2" type="ORF">BDK88_1589</name>
</gene>
<dbReference type="Proteomes" id="UP000291097">
    <property type="component" value="Unassembled WGS sequence"/>
</dbReference>
<comment type="caution">
    <text evidence="2">The sequence shown here is derived from an EMBL/GenBank/DDBJ whole genome shotgun (WGS) entry which is preliminary data.</text>
</comment>
<sequence>MKPLELNTVLGHASRGDLSRKTKEEFRETEAGDWTESE</sequence>
<feature type="compositionally biased region" description="Basic and acidic residues" evidence="1">
    <location>
        <begin position="14"/>
        <end position="30"/>
    </location>
</feature>
<reference evidence="2 3" key="1">
    <citation type="submission" date="2019-02" db="EMBL/GenBank/DDBJ databases">
        <title>Genomic Encyclopedia of Archaeal and Bacterial Type Strains, Phase II (KMG-II): from individual species to whole genera.</title>
        <authorList>
            <person name="Goeker M."/>
        </authorList>
    </citation>
    <scope>NUCLEOTIDE SEQUENCE [LARGE SCALE GENOMIC DNA]</scope>
    <source>
        <strain evidence="2 3">DSM 18328</strain>
    </source>
</reference>
<feature type="region of interest" description="Disordered" evidence="1">
    <location>
        <begin position="1"/>
        <end position="38"/>
    </location>
</feature>
<accession>A0A482YCS6</accession>
<organism evidence="2 3">
    <name type="scientific">Natrinema hispanicum</name>
    <dbReference type="NCBI Taxonomy" id="392421"/>
    <lineage>
        <taxon>Archaea</taxon>
        <taxon>Methanobacteriati</taxon>
        <taxon>Methanobacteriota</taxon>
        <taxon>Stenosarchaea group</taxon>
        <taxon>Halobacteria</taxon>
        <taxon>Halobacteriales</taxon>
        <taxon>Natrialbaceae</taxon>
        <taxon>Natrinema</taxon>
    </lineage>
</organism>
<evidence type="ECO:0000313" key="3">
    <source>
        <dbReference type="Proteomes" id="UP000291097"/>
    </source>
</evidence>
<evidence type="ECO:0000313" key="2">
    <source>
        <dbReference type="EMBL" id="RZV10431.1"/>
    </source>
</evidence>
<dbReference type="AlphaFoldDB" id="A0A482YCS6"/>